<gene>
    <name evidence="3" type="ORF">A3F84_23605</name>
</gene>
<reference evidence="3 4" key="1">
    <citation type="journal article" date="2016" name="Nat. Commun.">
        <title>Thousands of microbial genomes shed light on interconnected biogeochemical processes in an aquifer system.</title>
        <authorList>
            <person name="Anantharaman K."/>
            <person name="Brown C.T."/>
            <person name="Hug L.A."/>
            <person name="Sharon I."/>
            <person name="Castelle C.J."/>
            <person name="Probst A.J."/>
            <person name="Thomas B.C."/>
            <person name="Singh A."/>
            <person name="Wilkins M.J."/>
            <person name="Karaoz U."/>
            <person name="Brodie E.L."/>
            <person name="Williams K.H."/>
            <person name="Hubbard S.S."/>
            <person name="Banfield J.F."/>
        </authorList>
    </citation>
    <scope>NUCLEOTIDE SEQUENCE [LARGE SCALE GENOMIC DNA]</scope>
    <source>
        <strain evidence="4">RIFCSPLOWO2_12_FULL_64_10</strain>
    </source>
</reference>
<accession>A0A1F6D3J3</accession>
<keyword evidence="2" id="KW-0812">Transmembrane</keyword>
<sequence>MDLSWVFYALVLFITGGMCFFTAITTLIKLDRATPPAPAPPSLTAQPPPEPPPRLTRLGRPVRQIQLL</sequence>
<evidence type="ECO:0000313" key="4">
    <source>
        <dbReference type="Proteomes" id="UP000178606"/>
    </source>
</evidence>
<organism evidence="3 4">
    <name type="scientific">Handelsmanbacteria sp. (strain RIFCSPLOWO2_12_FULL_64_10)</name>
    <dbReference type="NCBI Taxonomy" id="1817868"/>
    <lineage>
        <taxon>Bacteria</taxon>
        <taxon>Candidatus Handelsmaniibacteriota</taxon>
    </lineage>
</organism>
<comment type="caution">
    <text evidence="3">The sequence shown here is derived from an EMBL/GenBank/DDBJ whole genome shotgun (WGS) entry which is preliminary data.</text>
</comment>
<keyword evidence="2" id="KW-0472">Membrane</keyword>
<feature type="transmembrane region" description="Helical" evidence="2">
    <location>
        <begin position="6"/>
        <end position="28"/>
    </location>
</feature>
<evidence type="ECO:0000256" key="2">
    <source>
        <dbReference type="SAM" id="Phobius"/>
    </source>
</evidence>
<dbReference type="Proteomes" id="UP000178606">
    <property type="component" value="Unassembled WGS sequence"/>
</dbReference>
<dbReference type="EMBL" id="MFKF01000057">
    <property type="protein sequence ID" value="OGG55900.1"/>
    <property type="molecule type" value="Genomic_DNA"/>
</dbReference>
<protein>
    <submittedName>
        <fullName evidence="3">Uncharacterized protein</fullName>
    </submittedName>
</protein>
<keyword evidence="2" id="KW-1133">Transmembrane helix</keyword>
<evidence type="ECO:0000313" key="3">
    <source>
        <dbReference type="EMBL" id="OGG55900.1"/>
    </source>
</evidence>
<feature type="compositionally biased region" description="Pro residues" evidence="1">
    <location>
        <begin position="36"/>
        <end position="54"/>
    </location>
</feature>
<dbReference type="AlphaFoldDB" id="A0A1F6D3J3"/>
<evidence type="ECO:0000256" key="1">
    <source>
        <dbReference type="SAM" id="MobiDB-lite"/>
    </source>
</evidence>
<proteinExistence type="predicted"/>
<feature type="region of interest" description="Disordered" evidence="1">
    <location>
        <begin position="36"/>
        <end position="68"/>
    </location>
</feature>
<name>A0A1F6D3J3_HANXR</name>